<protein>
    <submittedName>
        <fullName evidence="1">Uncharacterized protein</fullName>
    </submittedName>
</protein>
<organism evidence="1 2">
    <name type="scientific">Colletotrichum navitas</name>
    <dbReference type="NCBI Taxonomy" id="681940"/>
    <lineage>
        <taxon>Eukaryota</taxon>
        <taxon>Fungi</taxon>
        <taxon>Dikarya</taxon>
        <taxon>Ascomycota</taxon>
        <taxon>Pezizomycotina</taxon>
        <taxon>Sordariomycetes</taxon>
        <taxon>Hypocreomycetidae</taxon>
        <taxon>Glomerellales</taxon>
        <taxon>Glomerellaceae</taxon>
        <taxon>Colletotrichum</taxon>
        <taxon>Colletotrichum graminicola species complex</taxon>
    </lineage>
</organism>
<sequence length="156" mass="17340">MSEPQGRGSRRWAGGVLTQRQVCRRLVIARRRCRISAGKEQFYSYCSASVHGVACRILLWRGLGLAQDVNHLKCVVGLAAVRDAKATLCVRMILDRTWTGRDNIARVGKCTLQYAVGEPALADLVAYHLLLPGVSRWRGHACRTDGTRRMTTETST</sequence>
<reference evidence="1" key="1">
    <citation type="submission" date="2021-06" db="EMBL/GenBank/DDBJ databases">
        <title>Comparative genomics, transcriptomics and evolutionary studies reveal genomic signatures of adaptation to plant cell wall in hemibiotrophic fungi.</title>
        <authorList>
            <consortium name="DOE Joint Genome Institute"/>
            <person name="Baroncelli R."/>
            <person name="Diaz J.F."/>
            <person name="Benocci T."/>
            <person name="Peng M."/>
            <person name="Battaglia E."/>
            <person name="Haridas S."/>
            <person name="Andreopoulos W."/>
            <person name="Labutti K."/>
            <person name="Pangilinan J."/>
            <person name="Floch G.L."/>
            <person name="Makela M.R."/>
            <person name="Henrissat B."/>
            <person name="Grigoriev I.V."/>
            <person name="Crouch J.A."/>
            <person name="De Vries R.P."/>
            <person name="Sukno S.A."/>
            <person name="Thon M.R."/>
        </authorList>
    </citation>
    <scope>NUCLEOTIDE SEQUENCE</scope>
    <source>
        <strain evidence="1">CBS 125086</strain>
    </source>
</reference>
<gene>
    <name evidence="1" type="ORF">LY79DRAFT_224933</name>
</gene>
<evidence type="ECO:0000313" key="2">
    <source>
        <dbReference type="Proteomes" id="UP001230504"/>
    </source>
</evidence>
<dbReference type="EMBL" id="JAHLJV010000033">
    <property type="protein sequence ID" value="KAK1590213.1"/>
    <property type="molecule type" value="Genomic_DNA"/>
</dbReference>
<dbReference type="Proteomes" id="UP001230504">
    <property type="component" value="Unassembled WGS sequence"/>
</dbReference>
<name>A0AAD8PZ33_9PEZI</name>
<dbReference type="AlphaFoldDB" id="A0AAD8PZ33"/>
<proteinExistence type="predicted"/>
<comment type="caution">
    <text evidence="1">The sequence shown here is derived from an EMBL/GenBank/DDBJ whole genome shotgun (WGS) entry which is preliminary data.</text>
</comment>
<dbReference type="RefSeq" id="XP_060413711.1">
    <property type="nucleotide sequence ID" value="XM_060551632.1"/>
</dbReference>
<evidence type="ECO:0000313" key="1">
    <source>
        <dbReference type="EMBL" id="KAK1590213.1"/>
    </source>
</evidence>
<keyword evidence="2" id="KW-1185">Reference proteome</keyword>
<accession>A0AAD8PZ33</accession>
<dbReference type="GeneID" id="85435872"/>